<gene>
    <name evidence="1" type="ORF">CYNAS_LOCUS19191</name>
</gene>
<comment type="caution">
    <text evidence="1">The sequence shown here is derived from an EMBL/GenBank/DDBJ whole genome shotgun (WGS) entry which is preliminary data.</text>
</comment>
<dbReference type="AlphaFoldDB" id="A0AA36HBZ2"/>
<proteinExistence type="predicted"/>
<name>A0AA36HBZ2_CYLNA</name>
<protein>
    <submittedName>
        <fullName evidence="1">Uncharacterized protein</fullName>
    </submittedName>
</protein>
<evidence type="ECO:0000313" key="1">
    <source>
        <dbReference type="EMBL" id="CAJ0607208.1"/>
    </source>
</evidence>
<sequence>MQVVEIVSYASFDVVSLYTNVDNNGAINAVLTLLEENENNVSTFGFNRDDIRFMLNARALSVPLTFLIRSDDGRDRNVTNKDTKSS</sequence>
<dbReference type="Proteomes" id="UP001176961">
    <property type="component" value="Unassembled WGS sequence"/>
</dbReference>
<evidence type="ECO:0000313" key="2">
    <source>
        <dbReference type="Proteomes" id="UP001176961"/>
    </source>
</evidence>
<accession>A0AA36HBZ2</accession>
<organism evidence="1 2">
    <name type="scientific">Cylicocyclus nassatus</name>
    <name type="common">Nematode worm</name>
    <dbReference type="NCBI Taxonomy" id="53992"/>
    <lineage>
        <taxon>Eukaryota</taxon>
        <taxon>Metazoa</taxon>
        <taxon>Ecdysozoa</taxon>
        <taxon>Nematoda</taxon>
        <taxon>Chromadorea</taxon>
        <taxon>Rhabditida</taxon>
        <taxon>Rhabditina</taxon>
        <taxon>Rhabditomorpha</taxon>
        <taxon>Strongyloidea</taxon>
        <taxon>Strongylidae</taxon>
        <taxon>Cylicocyclus</taxon>
    </lineage>
</organism>
<dbReference type="EMBL" id="CATQJL010000316">
    <property type="protein sequence ID" value="CAJ0607208.1"/>
    <property type="molecule type" value="Genomic_DNA"/>
</dbReference>
<reference evidence="1" key="1">
    <citation type="submission" date="2023-07" db="EMBL/GenBank/DDBJ databases">
        <authorList>
            <consortium name="CYATHOMIX"/>
        </authorList>
    </citation>
    <scope>NUCLEOTIDE SEQUENCE</scope>
    <source>
        <strain evidence="1">N/A</strain>
    </source>
</reference>
<keyword evidence="2" id="KW-1185">Reference proteome</keyword>